<dbReference type="Proteomes" id="UP001295740">
    <property type="component" value="Unassembled WGS sequence"/>
</dbReference>
<dbReference type="InterPro" id="IPR017853">
    <property type="entry name" value="GH"/>
</dbReference>
<evidence type="ECO:0000313" key="12">
    <source>
        <dbReference type="Proteomes" id="UP001295740"/>
    </source>
</evidence>
<dbReference type="InterPro" id="IPR044846">
    <property type="entry name" value="GH10"/>
</dbReference>
<name>A0AAI8V4Q8_9PEZI</name>
<dbReference type="PANTHER" id="PTHR31490:SF76">
    <property type="entry name" value="ENDO-1,4-BETA-XYLANASE C"/>
    <property type="match status" value="1"/>
</dbReference>
<evidence type="ECO:0000256" key="8">
    <source>
        <dbReference type="RuleBase" id="RU361174"/>
    </source>
</evidence>
<evidence type="ECO:0000256" key="9">
    <source>
        <dbReference type="SAM" id="SignalP"/>
    </source>
</evidence>
<keyword evidence="6 8" id="KW-0326">Glycosidase</keyword>
<dbReference type="Gene3D" id="3.20.20.80">
    <property type="entry name" value="Glycosidases"/>
    <property type="match status" value="1"/>
</dbReference>
<dbReference type="AlphaFoldDB" id="A0AAI8V4Q8"/>
<dbReference type="GO" id="GO:0045493">
    <property type="term" value="P:xylan catabolic process"/>
    <property type="evidence" value="ECO:0007669"/>
    <property type="project" value="UniProtKB-KW"/>
</dbReference>
<feature type="signal peptide" evidence="9">
    <location>
        <begin position="1"/>
        <end position="16"/>
    </location>
</feature>
<comment type="catalytic activity">
    <reaction evidence="1 8">
        <text>Endohydrolysis of (1-&gt;4)-beta-D-xylosidic linkages in xylans.</text>
        <dbReference type="EC" id="3.2.1.8"/>
    </reaction>
</comment>
<evidence type="ECO:0000256" key="1">
    <source>
        <dbReference type="ARBA" id="ARBA00000681"/>
    </source>
</evidence>
<sequence>MKSTLLLLLAPLAAWAAPADLSERQAADSINTLFQAKGKKYFGTCTDQGRLTSGSSAAVIQADFGQVTPENSMKWDATEPSKGSFNFAGADYLVDWAVQNNKVIRGHTLCWHSQLPSWVSSITDKATLTSVLQNHVTTLVTRYKGKVYAWDVVNEIFNEDGSMRSSVFYNVLGEDFVRIAFEAARAADPDVKLYINDYNLDQPTAAKLTTGMVAHVKKWIAAGVPIDGIGSQAHLTAGLASQAAASIKALAASGVSEVAFTEVDIVNAAAADYVAVTNACLGEPKCIGITVWGVRDPDSWRASSNPLLFDSNFSPKAAYTAIVNALK</sequence>
<gene>
    <name evidence="11" type="ORF">KHLLAP_LOCUS1371</name>
</gene>
<keyword evidence="5 8" id="KW-0119">Carbohydrate metabolism</keyword>
<dbReference type="EMBL" id="CAUWAG010000003">
    <property type="protein sequence ID" value="CAJ2500903.1"/>
    <property type="molecule type" value="Genomic_DNA"/>
</dbReference>
<evidence type="ECO:0000256" key="7">
    <source>
        <dbReference type="ARBA" id="ARBA00023326"/>
    </source>
</evidence>
<dbReference type="Pfam" id="PF00331">
    <property type="entry name" value="Glyco_hydro_10"/>
    <property type="match status" value="1"/>
</dbReference>
<dbReference type="PRINTS" id="PR00134">
    <property type="entry name" value="GLHYDRLASE10"/>
</dbReference>
<evidence type="ECO:0000259" key="10">
    <source>
        <dbReference type="PROSITE" id="PS51760"/>
    </source>
</evidence>
<evidence type="ECO:0000256" key="3">
    <source>
        <dbReference type="ARBA" id="ARBA00022651"/>
    </source>
</evidence>
<dbReference type="FunFam" id="3.20.20.80:FF:000094">
    <property type="entry name" value="Endo-1,4-beta-xylanase"/>
    <property type="match status" value="1"/>
</dbReference>
<feature type="chain" id="PRO_5042504354" description="Beta-xylanase" evidence="9">
    <location>
        <begin position="17"/>
        <end position="327"/>
    </location>
</feature>
<comment type="similarity">
    <text evidence="2 8">Belongs to the glycosyl hydrolase 10 (cellulase F) family.</text>
</comment>
<keyword evidence="4 8" id="KW-0378">Hydrolase</keyword>
<feature type="domain" description="GH10" evidence="10">
    <location>
        <begin position="27"/>
        <end position="325"/>
    </location>
</feature>
<dbReference type="GO" id="GO:0031176">
    <property type="term" value="F:endo-1,4-beta-xylanase activity"/>
    <property type="evidence" value="ECO:0007669"/>
    <property type="project" value="UniProtKB-EC"/>
</dbReference>
<dbReference type="PROSITE" id="PS51760">
    <property type="entry name" value="GH10_2"/>
    <property type="match status" value="1"/>
</dbReference>
<keyword evidence="7 8" id="KW-0624">Polysaccharide degradation</keyword>
<dbReference type="SMART" id="SM00633">
    <property type="entry name" value="Glyco_10"/>
    <property type="match status" value="1"/>
</dbReference>
<dbReference type="SUPFAM" id="SSF51445">
    <property type="entry name" value="(Trans)glycosidases"/>
    <property type="match status" value="1"/>
</dbReference>
<organism evidence="11 12">
    <name type="scientific">Anthostomella pinea</name>
    <dbReference type="NCBI Taxonomy" id="933095"/>
    <lineage>
        <taxon>Eukaryota</taxon>
        <taxon>Fungi</taxon>
        <taxon>Dikarya</taxon>
        <taxon>Ascomycota</taxon>
        <taxon>Pezizomycotina</taxon>
        <taxon>Sordariomycetes</taxon>
        <taxon>Xylariomycetidae</taxon>
        <taxon>Xylariales</taxon>
        <taxon>Xylariaceae</taxon>
        <taxon>Anthostomella</taxon>
    </lineage>
</organism>
<comment type="caution">
    <text evidence="11">The sequence shown here is derived from an EMBL/GenBank/DDBJ whole genome shotgun (WGS) entry which is preliminary data.</text>
</comment>
<keyword evidence="3" id="KW-0858">Xylan degradation</keyword>
<evidence type="ECO:0000256" key="2">
    <source>
        <dbReference type="ARBA" id="ARBA00007495"/>
    </source>
</evidence>
<keyword evidence="9" id="KW-0732">Signal</keyword>
<protein>
    <recommendedName>
        <fullName evidence="8">Beta-xylanase</fullName>
        <ecNumber evidence="8">3.2.1.8</ecNumber>
    </recommendedName>
</protein>
<keyword evidence="12" id="KW-1185">Reference proteome</keyword>
<proteinExistence type="inferred from homology"/>
<evidence type="ECO:0000256" key="5">
    <source>
        <dbReference type="ARBA" id="ARBA00023277"/>
    </source>
</evidence>
<dbReference type="EC" id="3.2.1.8" evidence="8"/>
<evidence type="ECO:0000256" key="4">
    <source>
        <dbReference type="ARBA" id="ARBA00022801"/>
    </source>
</evidence>
<dbReference type="PANTHER" id="PTHR31490">
    <property type="entry name" value="GLYCOSYL HYDROLASE"/>
    <property type="match status" value="1"/>
</dbReference>
<reference evidence="11" key="1">
    <citation type="submission" date="2023-10" db="EMBL/GenBank/DDBJ databases">
        <authorList>
            <person name="Hackl T."/>
        </authorList>
    </citation>
    <scope>NUCLEOTIDE SEQUENCE</scope>
</reference>
<evidence type="ECO:0000256" key="6">
    <source>
        <dbReference type="ARBA" id="ARBA00023295"/>
    </source>
</evidence>
<dbReference type="InterPro" id="IPR001000">
    <property type="entry name" value="GH10_dom"/>
</dbReference>
<evidence type="ECO:0000313" key="11">
    <source>
        <dbReference type="EMBL" id="CAJ2500903.1"/>
    </source>
</evidence>
<accession>A0AAI8V4Q8</accession>